<accession>A0A0M3KJV1</accession>
<evidence type="ECO:0000313" key="3">
    <source>
        <dbReference type="Proteomes" id="UP000267096"/>
    </source>
</evidence>
<gene>
    <name evidence="2" type="ORF">ASIM_LOCUS20649</name>
</gene>
<evidence type="ECO:0000313" key="4">
    <source>
        <dbReference type="WBParaSite" id="ASIM_0002127701-mRNA-1"/>
    </source>
</evidence>
<reference evidence="2 3" key="2">
    <citation type="submission" date="2018-11" db="EMBL/GenBank/DDBJ databases">
        <authorList>
            <consortium name="Pathogen Informatics"/>
        </authorList>
    </citation>
    <scope>NUCLEOTIDE SEQUENCE [LARGE SCALE GENOMIC DNA]</scope>
</reference>
<evidence type="ECO:0000256" key="1">
    <source>
        <dbReference type="SAM" id="MobiDB-lite"/>
    </source>
</evidence>
<feature type="compositionally biased region" description="Polar residues" evidence="1">
    <location>
        <begin position="62"/>
        <end position="76"/>
    </location>
</feature>
<evidence type="ECO:0000313" key="2">
    <source>
        <dbReference type="EMBL" id="VDK78595.1"/>
    </source>
</evidence>
<sequence length="76" mass="8567">MAKRRHKKIRVDENDDCTSSTKRNRSSKKDLKDMMEEISDSTNDSSDPKGTAIGCNKATKLGDQSHSKTIGNFSWF</sequence>
<dbReference type="EMBL" id="UYRR01040228">
    <property type="protein sequence ID" value="VDK78595.1"/>
    <property type="molecule type" value="Genomic_DNA"/>
</dbReference>
<protein>
    <submittedName>
        <fullName evidence="4">Ovule protein</fullName>
    </submittedName>
</protein>
<dbReference type="AlphaFoldDB" id="A0A0M3KJV1"/>
<name>A0A0M3KJV1_ANISI</name>
<reference evidence="4" key="1">
    <citation type="submission" date="2017-02" db="UniProtKB">
        <authorList>
            <consortium name="WormBaseParasite"/>
        </authorList>
    </citation>
    <scope>IDENTIFICATION</scope>
</reference>
<proteinExistence type="predicted"/>
<keyword evidence="3" id="KW-1185">Reference proteome</keyword>
<organism evidence="4">
    <name type="scientific">Anisakis simplex</name>
    <name type="common">Herring worm</name>
    <dbReference type="NCBI Taxonomy" id="6269"/>
    <lineage>
        <taxon>Eukaryota</taxon>
        <taxon>Metazoa</taxon>
        <taxon>Ecdysozoa</taxon>
        <taxon>Nematoda</taxon>
        <taxon>Chromadorea</taxon>
        <taxon>Rhabditida</taxon>
        <taxon>Spirurina</taxon>
        <taxon>Ascaridomorpha</taxon>
        <taxon>Ascaridoidea</taxon>
        <taxon>Anisakidae</taxon>
        <taxon>Anisakis</taxon>
        <taxon>Anisakis simplex complex</taxon>
    </lineage>
</organism>
<feature type="region of interest" description="Disordered" evidence="1">
    <location>
        <begin position="1"/>
        <end position="76"/>
    </location>
</feature>
<dbReference type="WBParaSite" id="ASIM_0002127701-mRNA-1">
    <property type="protein sequence ID" value="ASIM_0002127701-mRNA-1"/>
    <property type="gene ID" value="ASIM_0002127701"/>
</dbReference>
<dbReference type="Proteomes" id="UP000267096">
    <property type="component" value="Unassembled WGS sequence"/>
</dbReference>